<dbReference type="InterPro" id="IPR052162">
    <property type="entry name" value="Sensor_kinase/Photoreceptor"/>
</dbReference>
<protein>
    <recommendedName>
        <fullName evidence="2">histidine kinase</fullName>
        <ecNumber evidence="2">2.7.13.3</ecNumber>
    </recommendedName>
</protein>
<dbReference type="InterPro" id="IPR005467">
    <property type="entry name" value="His_kinase_dom"/>
</dbReference>
<dbReference type="PRINTS" id="PR00344">
    <property type="entry name" value="BCTRLSENSOR"/>
</dbReference>
<dbReference type="SMART" id="SM00091">
    <property type="entry name" value="PAS"/>
    <property type="match status" value="2"/>
</dbReference>
<dbReference type="PROSITE" id="PS50110">
    <property type="entry name" value="RESPONSE_REGULATORY"/>
    <property type="match status" value="1"/>
</dbReference>
<dbReference type="InterPro" id="IPR011006">
    <property type="entry name" value="CheY-like_superfamily"/>
</dbReference>
<comment type="catalytic activity">
    <reaction evidence="1">
        <text>ATP + protein L-histidine = ADP + protein N-phospho-L-histidine.</text>
        <dbReference type="EC" id="2.7.13.3"/>
    </reaction>
</comment>
<dbReference type="NCBIfam" id="TIGR00229">
    <property type="entry name" value="sensory_box"/>
    <property type="match status" value="1"/>
</dbReference>
<dbReference type="InterPro" id="IPR003661">
    <property type="entry name" value="HisK_dim/P_dom"/>
</dbReference>
<dbReference type="SUPFAM" id="SSF52172">
    <property type="entry name" value="CheY-like"/>
    <property type="match status" value="1"/>
</dbReference>
<keyword evidence="5" id="KW-0418">Kinase</keyword>
<keyword evidence="7" id="KW-0472">Membrane</keyword>
<feature type="modified residue" description="4-aspartylphosphate" evidence="6">
    <location>
        <position position="917"/>
    </location>
</feature>
<accession>A0ABQ5VRX5</accession>
<feature type="domain" description="Response regulatory" evidence="9">
    <location>
        <begin position="867"/>
        <end position="983"/>
    </location>
</feature>
<name>A0ABQ5VRX5_9RHOB</name>
<dbReference type="PROSITE" id="PS50112">
    <property type="entry name" value="PAS"/>
    <property type="match status" value="1"/>
</dbReference>
<evidence type="ECO:0000259" key="10">
    <source>
        <dbReference type="PROSITE" id="PS50112"/>
    </source>
</evidence>
<dbReference type="CDD" id="cd00130">
    <property type="entry name" value="PAS"/>
    <property type="match status" value="2"/>
</dbReference>
<dbReference type="Pfam" id="PF00512">
    <property type="entry name" value="HisKA"/>
    <property type="match status" value="1"/>
</dbReference>
<dbReference type="Gene3D" id="3.30.450.20">
    <property type="entry name" value="PAS domain"/>
    <property type="match status" value="3"/>
</dbReference>
<evidence type="ECO:0000313" key="12">
    <source>
        <dbReference type="EMBL" id="GLQ34167.1"/>
    </source>
</evidence>
<evidence type="ECO:0000256" key="2">
    <source>
        <dbReference type="ARBA" id="ARBA00012438"/>
    </source>
</evidence>
<dbReference type="CDD" id="cd00082">
    <property type="entry name" value="HisKA"/>
    <property type="match status" value="1"/>
</dbReference>
<evidence type="ECO:0000259" key="9">
    <source>
        <dbReference type="PROSITE" id="PS50110"/>
    </source>
</evidence>
<dbReference type="Gene3D" id="2.10.70.100">
    <property type="match status" value="1"/>
</dbReference>
<dbReference type="SMART" id="SM00388">
    <property type="entry name" value="HisKA"/>
    <property type="match status" value="1"/>
</dbReference>
<dbReference type="InterPro" id="IPR036097">
    <property type="entry name" value="HisK_dim/P_sf"/>
</dbReference>
<dbReference type="InterPro" id="IPR003594">
    <property type="entry name" value="HATPase_dom"/>
</dbReference>
<keyword evidence="7" id="KW-1133">Transmembrane helix</keyword>
<evidence type="ECO:0000259" key="8">
    <source>
        <dbReference type="PROSITE" id="PS50109"/>
    </source>
</evidence>
<feature type="transmembrane region" description="Helical" evidence="7">
    <location>
        <begin position="104"/>
        <end position="124"/>
    </location>
</feature>
<feature type="transmembrane region" description="Helical" evidence="7">
    <location>
        <begin position="167"/>
        <end position="193"/>
    </location>
</feature>
<evidence type="ECO:0000256" key="3">
    <source>
        <dbReference type="ARBA" id="ARBA00022553"/>
    </source>
</evidence>
<dbReference type="Gene3D" id="3.40.50.2300">
    <property type="match status" value="1"/>
</dbReference>
<dbReference type="PANTHER" id="PTHR43304">
    <property type="entry name" value="PHYTOCHROME-LIKE PROTEIN CPH1"/>
    <property type="match status" value="1"/>
</dbReference>
<dbReference type="Pfam" id="PF02518">
    <property type="entry name" value="HATPase_c"/>
    <property type="match status" value="1"/>
</dbReference>
<dbReference type="RefSeq" id="WP_284375788.1">
    <property type="nucleotide sequence ID" value="NZ_BSNN01000002.1"/>
</dbReference>
<evidence type="ECO:0000256" key="4">
    <source>
        <dbReference type="ARBA" id="ARBA00022679"/>
    </source>
</evidence>
<evidence type="ECO:0000256" key="7">
    <source>
        <dbReference type="SAM" id="Phobius"/>
    </source>
</evidence>
<keyword evidence="7" id="KW-0812">Transmembrane</keyword>
<proteinExistence type="predicted"/>
<evidence type="ECO:0000313" key="13">
    <source>
        <dbReference type="Proteomes" id="UP001156694"/>
    </source>
</evidence>
<dbReference type="SUPFAM" id="SSF47384">
    <property type="entry name" value="Homodimeric domain of signal transducing histidine kinase"/>
    <property type="match status" value="1"/>
</dbReference>
<dbReference type="InterPro" id="IPR035965">
    <property type="entry name" value="PAS-like_dom_sf"/>
</dbReference>
<dbReference type="SMART" id="SM00387">
    <property type="entry name" value="HATPase_c"/>
    <property type="match status" value="1"/>
</dbReference>
<keyword evidence="13" id="KW-1185">Reference proteome</keyword>
<dbReference type="EC" id="2.7.13.3" evidence="2"/>
<dbReference type="InterPro" id="IPR013655">
    <property type="entry name" value="PAS_fold_3"/>
</dbReference>
<gene>
    <name evidence="12" type="ORF">GCM10007939_04500</name>
</gene>
<organism evidence="12 13">
    <name type="scientific">Amylibacter marinus</name>
    <dbReference type="NCBI Taxonomy" id="1475483"/>
    <lineage>
        <taxon>Bacteria</taxon>
        <taxon>Pseudomonadati</taxon>
        <taxon>Pseudomonadota</taxon>
        <taxon>Alphaproteobacteria</taxon>
        <taxon>Rhodobacterales</taxon>
        <taxon>Paracoccaceae</taxon>
        <taxon>Amylibacter</taxon>
    </lineage>
</organism>
<evidence type="ECO:0000256" key="1">
    <source>
        <dbReference type="ARBA" id="ARBA00000085"/>
    </source>
</evidence>
<dbReference type="Pfam" id="PF00072">
    <property type="entry name" value="Response_reg"/>
    <property type="match status" value="1"/>
</dbReference>
<sequence length="996" mass="108905">MHYSLFQSLSALVLAGLGCYAILVSPRLTRHRVLRPAMMGLVFGLLATLLTTNTHMIGQLPDQVYVIAGPLLFAGYLGGTVGAVMAAVLIISTRICIGGPVMGAGLYLSIGYVVSGLLAARIWAPRPWPIPSANGIMFLIISYLVFLIAPAFLSSPKSIAALSIGPLLLRMSVEATVGILSTLIVWCMVHFVVKVSQKARMNADLAQRLELAIQHSGIGTFEHLNGEEEALYDAGIIEIYGLDHQPGMVPVADWIARVHPEDRPLIMAALQAPQANEPINNVVEFRALHPSGEIRYIRAQWLTEFDADGIPARIVGTHTDLTKIKQAEAARALASSQLATVAQNLPGAMIYFITDRSTPLKPSYVSPSSLDIWGYSPEEVYAKPEVLPNTMSPDDRSKLLAALHKSIKTLSAVNHRHKITHRNGETRWLELHGSSSMIEDGMTRLDLIVLDVTKEVQQELANAEQGFQLEYILTQLGGAALSYSLPPGNETMGPEDTMSFLNRDSCYKIWGVTADEAEADNNLLWSLVSDQQVLDKVFADITRAIQTLEPFHAIVPYKTPQGKQIWLEERGYPTRLEDGTTHFFILVLDITEEVARQNELEHQKELNHHAQKQQSIGQLTAGVAHDFNNLLAVILGNLELLRDDERDSDKTSMIDAGINATKRGADLTRSMLAFARQSRLRPHSFNLNTLVGETRTWAGRTLPVNIEIETSLLAGLWTVEADPASTEAALLNLILNACDAMMEGGKLTIETANVHIDQPYMDARNTEVLPGQYAMLAVSDTGHGISDAQVSQIFDPFFSTKAPGAGSGLGLSMVQGFMEQSGGMVQVYSELGIGTTFKLYFPAKDVNLETKHKKAPTNPRSATGDLEILLVEDEAEVRSVLATLITKAGYRVSEAHSGDEALAIFAENQNFDLLVTDIVMPGKLQGTELCKALRKLKPNLPVIFMSGYASETTVHGNDLRPEDIRLMKPVQRDDFLLAIIEAMDLDGARSLDHAPA</sequence>
<reference evidence="13" key="1">
    <citation type="journal article" date="2019" name="Int. J. Syst. Evol. Microbiol.">
        <title>The Global Catalogue of Microorganisms (GCM) 10K type strain sequencing project: providing services to taxonomists for standard genome sequencing and annotation.</title>
        <authorList>
            <consortium name="The Broad Institute Genomics Platform"/>
            <consortium name="The Broad Institute Genome Sequencing Center for Infectious Disease"/>
            <person name="Wu L."/>
            <person name="Ma J."/>
        </authorList>
    </citation>
    <scope>NUCLEOTIDE SEQUENCE [LARGE SCALE GENOMIC DNA]</scope>
    <source>
        <strain evidence="13">NBRC 110140</strain>
    </source>
</reference>
<dbReference type="Pfam" id="PF08447">
    <property type="entry name" value="PAS_3"/>
    <property type="match status" value="3"/>
</dbReference>
<dbReference type="SMART" id="SM00448">
    <property type="entry name" value="REC"/>
    <property type="match status" value="1"/>
</dbReference>
<keyword evidence="3 6" id="KW-0597">Phosphoprotein</keyword>
<feature type="domain" description="Histidine kinase" evidence="8">
    <location>
        <begin position="622"/>
        <end position="845"/>
    </location>
</feature>
<evidence type="ECO:0000256" key="6">
    <source>
        <dbReference type="PROSITE-ProRule" id="PRU00169"/>
    </source>
</evidence>
<dbReference type="PANTHER" id="PTHR43304:SF1">
    <property type="entry name" value="PAC DOMAIN-CONTAINING PROTEIN"/>
    <property type="match status" value="1"/>
</dbReference>
<dbReference type="Gene3D" id="3.30.565.10">
    <property type="entry name" value="Histidine kinase-like ATPase, C-terminal domain"/>
    <property type="match status" value="1"/>
</dbReference>
<dbReference type="InterPro" id="IPR001789">
    <property type="entry name" value="Sig_transdc_resp-reg_receiver"/>
</dbReference>
<dbReference type="InterPro" id="IPR001610">
    <property type="entry name" value="PAC"/>
</dbReference>
<dbReference type="EMBL" id="BSNN01000002">
    <property type="protein sequence ID" value="GLQ34167.1"/>
    <property type="molecule type" value="Genomic_DNA"/>
</dbReference>
<dbReference type="InterPro" id="IPR004358">
    <property type="entry name" value="Sig_transdc_His_kin-like_C"/>
</dbReference>
<evidence type="ECO:0000256" key="5">
    <source>
        <dbReference type="ARBA" id="ARBA00022777"/>
    </source>
</evidence>
<dbReference type="SMART" id="SM00086">
    <property type="entry name" value="PAC"/>
    <property type="match status" value="3"/>
</dbReference>
<dbReference type="InterPro" id="IPR036890">
    <property type="entry name" value="HATPase_C_sf"/>
</dbReference>
<keyword evidence="4" id="KW-0808">Transferase</keyword>
<dbReference type="InterPro" id="IPR000700">
    <property type="entry name" value="PAS-assoc_C"/>
</dbReference>
<dbReference type="SUPFAM" id="SSF55874">
    <property type="entry name" value="ATPase domain of HSP90 chaperone/DNA topoisomerase II/histidine kinase"/>
    <property type="match status" value="1"/>
</dbReference>
<comment type="caution">
    <text evidence="12">The sequence shown here is derived from an EMBL/GenBank/DDBJ whole genome shotgun (WGS) entry which is preliminary data.</text>
</comment>
<evidence type="ECO:0000259" key="11">
    <source>
        <dbReference type="PROSITE" id="PS50113"/>
    </source>
</evidence>
<dbReference type="Gene3D" id="1.10.287.130">
    <property type="match status" value="1"/>
</dbReference>
<feature type="domain" description="PAS" evidence="10">
    <location>
        <begin position="351"/>
        <end position="410"/>
    </location>
</feature>
<dbReference type="InterPro" id="IPR000014">
    <property type="entry name" value="PAS"/>
</dbReference>
<dbReference type="Proteomes" id="UP001156694">
    <property type="component" value="Unassembled WGS sequence"/>
</dbReference>
<dbReference type="PROSITE" id="PS50109">
    <property type="entry name" value="HIS_KIN"/>
    <property type="match status" value="1"/>
</dbReference>
<feature type="domain" description="PAC" evidence="11">
    <location>
        <begin position="281"/>
        <end position="333"/>
    </location>
</feature>
<dbReference type="SUPFAM" id="SSF55785">
    <property type="entry name" value="PYP-like sensor domain (PAS domain)"/>
    <property type="match status" value="3"/>
</dbReference>
<feature type="transmembrane region" description="Helical" evidence="7">
    <location>
        <begin position="136"/>
        <end position="155"/>
    </location>
</feature>
<dbReference type="PROSITE" id="PS50113">
    <property type="entry name" value="PAC"/>
    <property type="match status" value="1"/>
</dbReference>
<feature type="transmembrane region" description="Helical" evidence="7">
    <location>
        <begin position="64"/>
        <end position="92"/>
    </location>
</feature>
<feature type="transmembrane region" description="Helical" evidence="7">
    <location>
        <begin position="6"/>
        <end position="25"/>
    </location>
</feature>
<feature type="transmembrane region" description="Helical" evidence="7">
    <location>
        <begin position="37"/>
        <end position="58"/>
    </location>
</feature>